<gene>
    <name evidence="2" type="ORF">GCM10025865_08710</name>
</gene>
<organism evidence="2 3">
    <name type="scientific">Paraoerskovia sediminicola</name>
    <dbReference type="NCBI Taxonomy" id="1138587"/>
    <lineage>
        <taxon>Bacteria</taxon>
        <taxon>Bacillati</taxon>
        <taxon>Actinomycetota</taxon>
        <taxon>Actinomycetes</taxon>
        <taxon>Micrococcales</taxon>
        <taxon>Cellulomonadaceae</taxon>
        <taxon>Paraoerskovia</taxon>
    </lineage>
</organism>
<accession>A0ABM8G0H7</accession>
<dbReference type="EMBL" id="AP027729">
    <property type="protein sequence ID" value="BDZ41572.1"/>
    <property type="molecule type" value="Genomic_DNA"/>
</dbReference>
<evidence type="ECO:0000313" key="3">
    <source>
        <dbReference type="Proteomes" id="UP001321475"/>
    </source>
</evidence>
<protein>
    <submittedName>
        <fullName evidence="2">Uncharacterized protein</fullName>
    </submittedName>
</protein>
<reference evidence="3" key="1">
    <citation type="journal article" date="2019" name="Int. J. Syst. Evol. Microbiol.">
        <title>The Global Catalogue of Microorganisms (GCM) 10K type strain sequencing project: providing services to taxonomists for standard genome sequencing and annotation.</title>
        <authorList>
            <consortium name="The Broad Institute Genomics Platform"/>
            <consortium name="The Broad Institute Genome Sequencing Center for Infectious Disease"/>
            <person name="Wu L."/>
            <person name="Ma J."/>
        </authorList>
    </citation>
    <scope>NUCLEOTIDE SEQUENCE [LARGE SCALE GENOMIC DNA]</scope>
    <source>
        <strain evidence="3">NBRC 108565</strain>
    </source>
</reference>
<sequence>MTDAYLDAVNSGFMKAVAKKLGLPQPVVLRRHEPGAPLVPGPVLVVGGRPDLSDDADQVAKALLAWDLDVRQVRGDAAAEGVDRWGAIVVVLSGAESPRTCTTRCSPWARTCAGSPRAVVSSRSRTPRPTATPPPWPPRATG</sequence>
<feature type="compositionally biased region" description="Low complexity" evidence="1">
    <location>
        <begin position="116"/>
        <end position="129"/>
    </location>
</feature>
<keyword evidence="3" id="KW-1185">Reference proteome</keyword>
<name>A0ABM8G0H7_9CELL</name>
<dbReference type="Proteomes" id="UP001321475">
    <property type="component" value="Chromosome"/>
</dbReference>
<evidence type="ECO:0000313" key="2">
    <source>
        <dbReference type="EMBL" id="BDZ41572.1"/>
    </source>
</evidence>
<evidence type="ECO:0000256" key="1">
    <source>
        <dbReference type="SAM" id="MobiDB-lite"/>
    </source>
</evidence>
<dbReference type="Gene3D" id="3.40.50.720">
    <property type="entry name" value="NAD(P)-binding Rossmann-like Domain"/>
    <property type="match status" value="1"/>
</dbReference>
<feature type="region of interest" description="Disordered" evidence="1">
    <location>
        <begin position="116"/>
        <end position="142"/>
    </location>
</feature>
<proteinExistence type="predicted"/>
<feature type="compositionally biased region" description="Pro residues" evidence="1">
    <location>
        <begin position="130"/>
        <end position="142"/>
    </location>
</feature>